<dbReference type="EMBL" id="AGRJ01000095">
    <property type="protein sequence ID" value="EHO52597.1"/>
    <property type="molecule type" value="Genomic_DNA"/>
</dbReference>
<sequence>MVIPLQQPVFFSQFVTELLSRSLFQHYKIIIINDKKVAKI</sequence>
<proteinExistence type="predicted"/>
<dbReference type="Proteomes" id="UP000005025">
    <property type="component" value="Unassembled WGS sequence"/>
</dbReference>
<reference evidence="1 2" key="1">
    <citation type="submission" date="2011-09" db="EMBL/GenBank/DDBJ databases">
        <authorList>
            <person name="Weinstock G."/>
            <person name="Sodergren E."/>
            <person name="Clifton S."/>
            <person name="Fulton L."/>
            <person name="Fulton B."/>
            <person name="Courtney L."/>
            <person name="Fronick C."/>
            <person name="Harrison M."/>
            <person name="Strong C."/>
            <person name="Farmer C."/>
            <person name="Delahaunty K."/>
            <person name="Markovic C."/>
            <person name="Hall O."/>
            <person name="Minx P."/>
            <person name="Tomlinson C."/>
            <person name="Mitreva M."/>
            <person name="Hou S."/>
            <person name="Chen J."/>
            <person name="Wollam A."/>
            <person name="Pepin K.H."/>
            <person name="Johnson M."/>
            <person name="Bhonagiri V."/>
            <person name="Zhang X."/>
            <person name="Suruliraj S."/>
            <person name="Warren W."/>
            <person name="Chinwalla A."/>
            <person name="Mardis E.R."/>
            <person name="Wilson R.K."/>
        </authorList>
    </citation>
    <scope>NUCLEOTIDE SEQUENCE [LARGE SCALE GENOMIC DNA]</scope>
    <source>
        <strain evidence="1 2">F0435</strain>
    </source>
</reference>
<evidence type="ECO:0000313" key="2">
    <source>
        <dbReference type="Proteomes" id="UP000005025"/>
    </source>
</evidence>
<organism evidence="1 2">
    <name type="scientific">Lentilactobacillus kisonensis F0435</name>
    <dbReference type="NCBI Taxonomy" id="797516"/>
    <lineage>
        <taxon>Bacteria</taxon>
        <taxon>Bacillati</taxon>
        <taxon>Bacillota</taxon>
        <taxon>Bacilli</taxon>
        <taxon>Lactobacillales</taxon>
        <taxon>Lactobacillaceae</taxon>
        <taxon>Lentilactobacillus</taxon>
    </lineage>
</organism>
<dbReference type="AlphaFoldDB" id="H1LEA1"/>
<name>H1LEA1_9LACO</name>
<comment type="caution">
    <text evidence="1">The sequence shown here is derived from an EMBL/GenBank/DDBJ whole genome shotgun (WGS) entry which is preliminary data.</text>
</comment>
<evidence type="ECO:0000313" key="1">
    <source>
        <dbReference type="EMBL" id="EHO52597.1"/>
    </source>
</evidence>
<gene>
    <name evidence="1" type="ORF">HMPREF9104_00927</name>
</gene>
<protein>
    <submittedName>
        <fullName evidence="1">Uncharacterized protein</fullName>
    </submittedName>
</protein>
<dbReference type="HOGENOM" id="CLU_3291526_0_0_9"/>
<accession>H1LEA1</accession>